<name>A0A6C0EEH7_9ZZZZ</name>
<protein>
    <submittedName>
        <fullName evidence="2">Uncharacterized protein</fullName>
    </submittedName>
</protein>
<evidence type="ECO:0000256" key="1">
    <source>
        <dbReference type="SAM" id="Phobius"/>
    </source>
</evidence>
<dbReference type="EMBL" id="MN739806">
    <property type="protein sequence ID" value="QHT26991.1"/>
    <property type="molecule type" value="Genomic_DNA"/>
</dbReference>
<keyword evidence="1" id="KW-0812">Transmembrane</keyword>
<evidence type="ECO:0000313" key="2">
    <source>
        <dbReference type="EMBL" id="QHT26991.1"/>
    </source>
</evidence>
<dbReference type="AlphaFoldDB" id="A0A6C0EEH7"/>
<organism evidence="2">
    <name type="scientific">viral metagenome</name>
    <dbReference type="NCBI Taxonomy" id="1070528"/>
    <lineage>
        <taxon>unclassified sequences</taxon>
        <taxon>metagenomes</taxon>
        <taxon>organismal metagenomes</taxon>
    </lineage>
</organism>
<reference evidence="2" key="1">
    <citation type="journal article" date="2020" name="Nature">
        <title>Giant virus diversity and host interactions through global metagenomics.</title>
        <authorList>
            <person name="Schulz F."/>
            <person name="Roux S."/>
            <person name="Paez-Espino D."/>
            <person name="Jungbluth S."/>
            <person name="Walsh D.A."/>
            <person name="Denef V.J."/>
            <person name="McMahon K.D."/>
            <person name="Konstantinidis K.T."/>
            <person name="Eloe-Fadrosh E.A."/>
            <person name="Kyrpides N.C."/>
            <person name="Woyke T."/>
        </authorList>
    </citation>
    <scope>NUCLEOTIDE SEQUENCE</scope>
    <source>
        <strain evidence="2">GVMAG-M-3300023179-2</strain>
    </source>
</reference>
<accession>A0A6C0EEH7</accession>
<sequence length="78" mass="9372">MLEVFNNFWVIIISTILIFIIIKKIYNFFEYQKDEIDINEYLIKKEISEINSEKLKKKLSIDNIKMNVSDITSYYLGV</sequence>
<feature type="transmembrane region" description="Helical" evidence="1">
    <location>
        <begin position="6"/>
        <end position="26"/>
    </location>
</feature>
<keyword evidence="1" id="KW-0472">Membrane</keyword>
<keyword evidence="1" id="KW-1133">Transmembrane helix</keyword>
<proteinExistence type="predicted"/>